<dbReference type="PANTHER" id="PTHR47473:SF1">
    <property type="entry name" value="METHYLTRANSFERASE DOMAIN-CONTAINING PROTEIN"/>
    <property type="match status" value="1"/>
</dbReference>
<reference evidence="1 2" key="2">
    <citation type="journal article" date="2012" name="PLoS Pathog.">
        <title>Diverse lifestyles and strategies of plant pathogenesis encoded in the genomes of eighteen Dothideomycetes fungi.</title>
        <authorList>
            <person name="Ohm R.A."/>
            <person name="Feau N."/>
            <person name="Henrissat B."/>
            <person name="Schoch C.L."/>
            <person name="Horwitz B.A."/>
            <person name="Barry K.W."/>
            <person name="Condon B.J."/>
            <person name="Copeland A.C."/>
            <person name="Dhillon B."/>
            <person name="Glaser F."/>
            <person name="Hesse C.N."/>
            <person name="Kosti I."/>
            <person name="LaButti K."/>
            <person name="Lindquist E.A."/>
            <person name="Lucas S."/>
            <person name="Salamov A.A."/>
            <person name="Bradshaw R.E."/>
            <person name="Ciuffetti L."/>
            <person name="Hamelin R.C."/>
            <person name="Kema G.H.J."/>
            <person name="Lawrence C."/>
            <person name="Scott J.A."/>
            <person name="Spatafora J.W."/>
            <person name="Turgeon B.G."/>
            <person name="de Wit P.J.G.M."/>
            <person name="Zhong S."/>
            <person name="Goodwin S.B."/>
            <person name="Grigoriev I.V."/>
        </authorList>
    </citation>
    <scope>NUCLEOTIDE SEQUENCE [LARGE SCALE GENOMIC DNA]</scope>
    <source>
        <strain evidence="2">NZE10 / CBS 128990</strain>
    </source>
</reference>
<organism evidence="1 2">
    <name type="scientific">Dothistroma septosporum (strain NZE10 / CBS 128990)</name>
    <name type="common">Red band needle blight fungus</name>
    <name type="synonym">Mycosphaerella pini</name>
    <dbReference type="NCBI Taxonomy" id="675120"/>
    <lineage>
        <taxon>Eukaryota</taxon>
        <taxon>Fungi</taxon>
        <taxon>Dikarya</taxon>
        <taxon>Ascomycota</taxon>
        <taxon>Pezizomycotina</taxon>
        <taxon>Dothideomycetes</taxon>
        <taxon>Dothideomycetidae</taxon>
        <taxon>Mycosphaerellales</taxon>
        <taxon>Mycosphaerellaceae</taxon>
        <taxon>Dothistroma</taxon>
    </lineage>
</organism>
<gene>
    <name evidence="1" type="ORF">DOTSEDRAFT_39203</name>
</gene>
<dbReference type="Pfam" id="PF11899">
    <property type="entry name" value="DUF3419"/>
    <property type="match status" value="1"/>
</dbReference>
<dbReference type="Proteomes" id="UP000016933">
    <property type="component" value="Unassembled WGS sequence"/>
</dbReference>
<dbReference type="PANTHER" id="PTHR47473">
    <property type="entry name" value="BTA1P"/>
    <property type="match status" value="1"/>
</dbReference>
<accession>M2WJ69</accession>
<dbReference type="HOGENOM" id="CLU_109471_0_0_1"/>
<protein>
    <recommendedName>
        <fullName evidence="3">Methyltransferase type 11 domain-containing protein</fullName>
    </recommendedName>
</protein>
<dbReference type="InterPro" id="IPR021829">
    <property type="entry name" value="DUF3419"/>
</dbReference>
<name>M2WJ69_DOTSN</name>
<reference evidence="2" key="1">
    <citation type="journal article" date="2012" name="PLoS Genet.">
        <title>The genomes of the fungal plant pathogens Cladosporium fulvum and Dothistroma septosporum reveal adaptation to different hosts and lifestyles but also signatures of common ancestry.</title>
        <authorList>
            <person name="de Wit P.J.G.M."/>
            <person name="van der Burgt A."/>
            <person name="Oekmen B."/>
            <person name="Stergiopoulos I."/>
            <person name="Abd-Elsalam K.A."/>
            <person name="Aerts A.L."/>
            <person name="Bahkali A.H."/>
            <person name="Beenen H.G."/>
            <person name="Chettri P."/>
            <person name="Cox M.P."/>
            <person name="Datema E."/>
            <person name="de Vries R.P."/>
            <person name="Dhillon B."/>
            <person name="Ganley A.R."/>
            <person name="Griffiths S.A."/>
            <person name="Guo Y."/>
            <person name="Hamelin R.C."/>
            <person name="Henrissat B."/>
            <person name="Kabir M.S."/>
            <person name="Jashni M.K."/>
            <person name="Kema G."/>
            <person name="Klaubauf S."/>
            <person name="Lapidus A."/>
            <person name="Levasseur A."/>
            <person name="Lindquist E."/>
            <person name="Mehrabi R."/>
            <person name="Ohm R.A."/>
            <person name="Owen T.J."/>
            <person name="Salamov A."/>
            <person name="Schwelm A."/>
            <person name="Schijlen E."/>
            <person name="Sun H."/>
            <person name="van den Burg H.A."/>
            <person name="van Ham R.C.H.J."/>
            <person name="Zhang S."/>
            <person name="Goodwin S.B."/>
            <person name="Grigoriev I.V."/>
            <person name="Collemare J."/>
            <person name="Bradshaw R.E."/>
        </authorList>
    </citation>
    <scope>NUCLEOTIDE SEQUENCE [LARGE SCALE GENOMIC DNA]</scope>
    <source>
        <strain evidence="2">NZE10 / CBS 128990</strain>
    </source>
</reference>
<dbReference type="AlphaFoldDB" id="M2WJ69"/>
<dbReference type="OrthoDB" id="10253390at2759"/>
<evidence type="ECO:0000313" key="1">
    <source>
        <dbReference type="EMBL" id="EME39023.1"/>
    </source>
</evidence>
<dbReference type="STRING" id="675120.M2WJ69"/>
<evidence type="ECO:0008006" key="3">
    <source>
        <dbReference type="Google" id="ProtNLM"/>
    </source>
</evidence>
<dbReference type="eggNOG" id="ENOG502QQCH">
    <property type="taxonomic scope" value="Eukaryota"/>
</dbReference>
<proteinExistence type="predicted"/>
<keyword evidence="2" id="KW-1185">Reference proteome</keyword>
<evidence type="ECO:0000313" key="2">
    <source>
        <dbReference type="Proteomes" id="UP000016933"/>
    </source>
</evidence>
<sequence>MDSVNLWWSQILNYNYGVQTLDPVANETLMSEDNHYYLVCLLGHYTRRCHPTYLVPKSYLKLSAPSALDNLRIHTDELSEVFACITPETLTIAVLMDSMDWFTPGGPEAPAQCRAINRALKLGGRVLIRSAALSPWYMRVFEECGFSPKRVAARVPPGTCTDRVNMYASTWICTKTESLPLEEQRR</sequence>
<dbReference type="EMBL" id="KB446546">
    <property type="protein sequence ID" value="EME39023.1"/>
    <property type="molecule type" value="Genomic_DNA"/>
</dbReference>